<reference evidence="3 4" key="1">
    <citation type="journal article" date="2016" name="Genome Announc.">
        <title>Draft Genome Sequence of Criibacterium bergeronii gen. nov., sp. nov., Strain CCRI-22567T, Isolated from a Vaginal Sample from a Woman with Bacterial Vaginosis.</title>
        <authorList>
            <person name="Maheux A.F."/>
            <person name="Berube E."/>
            <person name="Boudreau D.K."/>
            <person name="Raymond F."/>
            <person name="Corbeil J."/>
            <person name="Roy P.H."/>
            <person name="Boissinot M."/>
            <person name="Omar R.F."/>
        </authorList>
    </citation>
    <scope>NUCLEOTIDE SEQUENCE [LARGE SCALE GENOMIC DNA]</scope>
    <source>
        <strain evidence="3 4">CCRI-22567</strain>
    </source>
</reference>
<evidence type="ECO:0000313" key="3">
    <source>
        <dbReference type="EMBL" id="RDY21582.1"/>
    </source>
</evidence>
<organism evidence="3 4">
    <name type="scientific">Criibacterium bergeronii</name>
    <dbReference type="NCBI Taxonomy" id="1871336"/>
    <lineage>
        <taxon>Bacteria</taxon>
        <taxon>Bacillati</taxon>
        <taxon>Bacillota</taxon>
        <taxon>Clostridia</taxon>
        <taxon>Peptostreptococcales</taxon>
        <taxon>Filifactoraceae</taxon>
        <taxon>Criibacterium</taxon>
    </lineage>
</organism>
<dbReference type="RefSeq" id="WP_068912292.1">
    <property type="nucleotide sequence ID" value="NZ_MBEW02000006.1"/>
</dbReference>
<protein>
    <submittedName>
        <fullName evidence="3">TolC family protein</fullName>
    </submittedName>
</protein>
<name>A0A371IM68_9FIRM</name>
<feature type="coiled-coil region" evidence="1">
    <location>
        <begin position="277"/>
        <end position="356"/>
    </location>
</feature>
<dbReference type="SUPFAM" id="SSF56954">
    <property type="entry name" value="Outer membrane efflux proteins (OEP)"/>
    <property type="match status" value="1"/>
</dbReference>
<accession>A0A371IM68</accession>
<evidence type="ECO:0000313" key="4">
    <source>
        <dbReference type="Proteomes" id="UP000093352"/>
    </source>
</evidence>
<dbReference type="Gene3D" id="1.20.1600.10">
    <property type="entry name" value="Outer membrane efflux proteins (OEP)"/>
    <property type="match status" value="1"/>
</dbReference>
<gene>
    <name evidence="3" type="ORF">BBG48_004320</name>
</gene>
<keyword evidence="1" id="KW-0175">Coiled coil</keyword>
<evidence type="ECO:0000256" key="2">
    <source>
        <dbReference type="SAM" id="SignalP"/>
    </source>
</evidence>
<sequence>MKKNAVSIVLALALMFGIQNSTHAAEKLTYDAALKMAYANNLTLERTKDSADKIDDTLTTGISGMFPEVDPQMASEYMAASIVNSKSTAYNDLINNQQLTKQSIDVQKEAIGLGLKNSFITIENLEKNATLLDKKIANMRNTLNVNIIKYKIGMISKMDFDKANLDYEELLSEKNENVLKLKMAYSDLENLLGTKNEKKISYIDLAYTPVSKLNLSLNSQIGQAVAEAPSIIAQNNQIYLLEQKIKYNLLDQLQTSLPSKESKIDVKIKNTELRLSKNDVKTAVISTENRLQNMEAQIENLEVQKKNLEQSVKQLDATVNLGLKTKMELDTVNLSLDEITQTLENLKETHQILLERYQKPYLLTLGGQA</sequence>
<feature type="signal peptide" evidence="2">
    <location>
        <begin position="1"/>
        <end position="24"/>
    </location>
</feature>
<dbReference type="AlphaFoldDB" id="A0A371IM68"/>
<evidence type="ECO:0000256" key="1">
    <source>
        <dbReference type="SAM" id="Coils"/>
    </source>
</evidence>
<keyword evidence="2" id="KW-0732">Signal</keyword>
<dbReference type="STRING" id="1871336.BBG48_01740"/>
<keyword evidence="4" id="KW-1185">Reference proteome</keyword>
<dbReference type="GO" id="GO:0015562">
    <property type="term" value="F:efflux transmembrane transporter activity"/>
    <property type="evidence" value="ECO:0007669"/>
    <property type="project" value="InterPro"/>
</dbReference>
<dbReference type="EMBL" id="MBEW02000006">
    <property type="protein sequence ID" value="RDY21582.1"/>
    <property type="molecule type" value="Genomic_DNA"/>
</dbReference>
<dbReference type="Proteomes" id="UP000093352">
    <property type="component" value="Unassembled WGS sequence"/>
</dbReference>
<comment type="caution">
    <text evidence="3">The sequence shown here is derived from an EMBL/GenBank/DDBJ whole genome shotgun (WGS) entry which is preliminary data.</text>
</comment>
<proteinExistence type="predicted"/>
<feature type="chain" id="PRO_5016645761" evidence="2">
    <location>
        <begin position="25"/>
        <end position="369"/>
    </location>
</feature>